<keyword evidence="9" id="KW-0739">Sodium transport</keyword>
<evidence type="ECO:0000256" key="7">
    <source>
        <dbReference type="ARBA" id="ARBA00023065"/>
    </source>
</evidence>
<accession>A0A1N7JBQ9</accession>
<dbReference type="PANTHER" id="PTHR10110:SF86">
    <property type="entry name" value="SODIUM_HYDROGEN EXCHANGER 7"/>
    <property type="match status" value="1"/>
</dbReference>
<name>A0A1N7JBQ9_9CORY</name>
<dbReference type="InterPro" id="IPR006153">
    <property type="entry name" value="Cation/H_exchanger_TM"/>
</dbReference>
<evidence type="ECO:0000256" key="3">
    <source>
        <dbReference type="ARBA" id="ARBA00022475"/>
    </source>
</evidence>
<dbReference type="GO" id="GO:0098719">
    <property type="term" value="P:sodium ion import across plasma membrane"/>
    <property type="evidence" value="ECO:0007669"/>
    <property type="project" value="TreeGrafter"/>
</dbReference>
<protein>
    <submittedName>
        <fullName evidence="12">Sodium/proton antiporter, CPA1 family</fullName>
    </submittedName>
</protein>
<dbReference type="Pfam" id="PF00999">
    <property type="entry name" value="Na_H_Exchanger"/>
    <property type="match status" value="1"/>
</dbReference>
<dbReference type="GO" id="GO:0015386">
    <property type="term" value="F:potassium:proton antiporter activity"/>
    <property type="evidence" value="ECO:0007669"/>
    <property type="project" value="TreeGrafter"/>
</dbReference>
<keyword evidence="13" id="KW-1185">Reference proteome</keyword>
<feature type="transmembrane region" description="Helical" evidence="10">
    <location>
        <begin position="6"/>
        <end position="23"/>
    </location>
</feature>
<organism evidence="12 13">
    <name type="scientific">Corynebacterium appendicis CIP 107643</name>
    <dbReference type="NCBI Taxonomy" id="1161099"/>
    <lineage>
        <taxon>Bacteria</taxon>
        <taxon>Bacillati</taxon>
        <taxon>Actinomycetota</taxon>
        <taxon>Actinomycetes</taxon>
        <taxon>Mycobacteriales</taxon>
        <taxon>Corynebacteriaceae</taxon>
        <taxon>Corynebacterium</taxon>
    </lineage>
</organism>
<dbReference type="AlphaFoldDB" id="A0A1N7JBQ9"/>
<evidence type="ECO:0000256" key="6">
    <source>
        <dbReference type="ARBA" id="ARBA00023053"/>
    </source>
</evidence>
<keyword evidence="5 10" id="KW-1133">Transmembrane helix</keyword>
<dbReference type="EMBL" id="FTOF01000005">
    <property type="protein sequence ID" value="SIS46822.1"/>
    <property type="molecule type" value="Genomic_DNA"/>
</dbReference>
<dbReference type="InterPro" id="IPR018422">
    <property type="entry name" value="Cation/H_exchanger_CPA1"/>
</dbReference>
<evidence type="ECO:0000313" key="12">
    <source>
        <dbReference type="EMBL" id="SIS46822.1"/>
    </source>
</evidence>
<evidence type="ECO:0000256" key="9">
    <source>
        <dbReference type="ARBA" id="ARBA00023201"/>
    </source>
</evidence>
<proteinExistence type="predicted"/>
<dbReference type="Gene3D" id="6.10.140.1330">
    <property type="match status" value="1"/>
</dbReference>
<keyword evidence="7" id="KW-0406">Ion transport</keyword>
<dbReference type="STRING" id="1161099.SAMN05444817_105154"/>
<feature type="transmembrane region" description="Helical" evidence="10">
    <location>
        <begin position="86"/>
        <end position="108"/>
    </location>
</feature>
<dbReference type="PANTHER" id="PTHR10110">
    <property type="entry name" value="SODIUM/HYDROGEN EXCHANGER"/>
    <property type="match status" value="1"/>
</dbReference>
<dbReference type="GO" id="GO:0015385">
    <property type="term" value="F:sodium:proton antiporter activity"/>
    <property type="evidence" value="ECO:0007669"/>
    <property type="project" value="InterPro"/>
</dbReference>
<reference evidence="13" key="1">
    <citation type="submission" date="2017-01" db="EMBL/GenBank/DDBJ databases">
        <authorList>
            <person name="Varghese N."/>
            <person name="Submissions S."/>
        </authorList>
    </citation>
    <scope>NUCLEOTIDE SEQUENCE [LARGE SCALE GENOMIC DNA]</scope>
    <source>
        <strain evidence="13">DSM 44531</strain>
    </source>
</reference>
<evidence type="ECO:0000256" key="1">
    <source>
        <dbReference type="ARBA" id="ARBA00004651"/>
    </source>
</evidence>
<feature type="transmembrane region" description="Helical" evidence="10">
    <location>
        <begin position="28"/>
        <end position="45"/>
    </location>
</feature>
<evidence type="ECO:0000256" key="5">
    <source>
        <dbReference type="ARBA" id="ARBA00022989"/>
    </source>
</evidence>
<dbReference type="GO" id="GO:0005886">
    <property type="term" value="C:plasma membrane"/>
    <property type="evidence" value="ECO:0007669"/>
    <property type="project" value="UniProtKB-SubCell"/>
</dbReference>
<feature type="transmembrane region" description="Helical" evidence="10">
    <location>
        <begin position="424"/>
        <end position="448"/>
    </location>
</feature>
<evidence type="ECO:0000259" key="11">
    <source>
        <dbReference type="Pfam" id="PF00999"/>
    </source>
</evidence>
<feature type="transmembrane region" description="Helical" evidence="10">
    <location>
        <begin position="390"/>
        <end position="412"/>
    </location>
</feature>
<evidence type="ECO:0000256" key="10">
    <source>
        <dbReference type="SAM" id="Phobius"/>
    </source>
</evidence>
<dbReference type="GO" id="GO:0051453">
    <property type="term" value="P:regulation of intracellular pH"/>
    <property type="evidence" value="ECO:0007669"/>
    <property type="project" value="TreeGrafter"/>
</dbReference>
<sequence length="605" mass="64849">MTVTFIILLIVIMLAVIALAEPLGERIGVVAPVLLLVLSAAVAFVPQVPEVVIDPEIILELILPPLLFATAMRMPVHDFRRNFSSIFLLAVVLVVLTAVSVGWVIHLIVPAIPLPIAIAVGAVVSPSDAVAVGIVKKAGVNRRIIAILDGEGLINDASALVTLGTALLAARSKVTAGEVLANFFWAVAGAVIVGLLVGHGAMFLRRFVHHPTSNTVLSLAIPFAAFLPTEEIGASGLVGTVVAGLVVARKSVGVLGPSVRMSDAQTWDTLGLVLESLVFVLMGLQMPHLIDDARASGYTFMMSFTVAMACWATVLVVRTLTVTPMMYVMRSQAERTLKRMERLDVLDSRIQEVSADPHMQDERAQRRLSSAQQTVSRRYGDARYFAEKSLGFRAGAVIVWAGMRGAITLAAAQTLPHDTEGRGFLVLVAFIVAGASLIVQGGTLGLLVDVVNPGQDEPSSWEERQRQRTLLRDAATAVPVPADLERALRYGGLSEEKIHAAKVEDLLGVLRNPHGFSAAADEEEEVDLKAIPQQLADYGIARVKAQREALVADRDAGRIDADDFSYQLRRLDGAQLSIEAQSESFLRTGIMGGNEPAREEEEVSG</sequence>
<feature type="transmembrane region" description="Helical" evidence="10">
    <location>
        <begin position="298"/>
        <end position="320"/>
    </location>
</feature>
<gene>
    <name evidence="12" type="ORF">SAMN05444817_105154</name>
</gene>
<keyword evidence="6" id="KW-0915">Sodium</keyword>
<dbReference type="Proteomes" id="UP000186292">
    <property type="component" value="Unassembled WGS sequence"/>
</dbReference>
<keyword evidence="8 10" id="KW-0472">Membrane</keyword>
<feature type="domain" description="Cation/H+ exchanger transmembrane" evidence="11">
    <location>
        <begin position="13"/>
        <end position="448"/>
    </location>
</feature>
<feature type="transmembrane region" description="Helical" evidence="10">
    <location>
        <begin position="223"/>
        <end position="248"/>
    </location>
</feature>
<keyword evidence="3" id="KW-1003">Cell membrane</keyword>
<evidence type="ECO:0000313" key="13">
    <source>
        <dbReference type="Proteomes" id="UP000186292"/>
    </source>
</evidence>
<evidence type="ECO:0000256" key="8">
    <source>
        <dbReference type="ARBA" id="ARBA00023136"/>
    </source>
</evidence>
<comment type="subcellular location">
    <subcellularLocation>
        <location evidence="1">Cell membrane</location>
        <topology evidence="1">Multi-pass membrane protein</topology>
    </subcellularLocation>
</comment>
<feature type="transmembrane region" description="Helical" evidence="10">
    <location>
        <begin position="114"/>
        <end position="135"/>
    </location>
</feature>
<feature type="transmembrane region" description="Helical" evidence="10">
    <location>
        <begin position="269"/>
        <end position="286"/>
    </location>
</feature>
<evidence type="ECO:0000256" key="2">
    <source>
        <dbReference type="ARBA" id="ARBA00022448"/>
    </source>
</evidence>
<keyword evidence="4 10" id="KW-0812">Transmembrane</keyword>
<evidence type="ECO:0000256" key="4">
    <source>
        <dbReference type="ARBA" id="ARBA00022692"/>
    </source>
</evidence>
<feature type="transmembrane region" description="Helical" evidence="10">
    <location>
        <begin position="179"/>
        <end position="203"/>
    </location>
</feature>
<keyword evidence="2" id="KW-0813">Transport</keyword>